<keyword evidence="2" id="KW-1185">Reference proteome</keyword>
<comment type="caution">
    <text evidence="1">The sequence shown here is derived from an EMBL/GenBank/DDBJ whole genome shotgun (WGS) entry which is preliminary data.</text>
</comment>
<sequence>MKAPPKYKPDRLNPTPGLTPPTANQYADIAYITLAGLVNTMVPAAGPWDLVGQSASYLIKLEPLLWWALLSSQQSKLAAEVNSPFSGTRYPDTSLPYSSLDE</sequence>
<protein>
    <submittedName>
        <fullName evidence="1">Uncharacterized protein</fullName>
    </submittedName>
</protein>
<reference evidence="1" key="1">
    <citation type="submission" date="2022-04" db="EMBL/GenBank/DDBJ databases">
        <title>Genome of the entomopathogenic fungus Entomophthora muscae.</title>
        <authorList>
            <person name="Elya C."/>
            <person name="Lovett B.R."/>
            <person name="Lee E."/>
            <person name="Macias A.M."/>
            <person name="Hajek A.E."/>
            <person name="De Bivort B.L."/>
            <person name="Kasson M.T."/>
            <person name="De Fine Licht H.H."/>
            <person name="Stajich J.E."/>
        </authorList>
    </citation>
    <scope>NUCLEOTIDE SEQUENCE</scope>
    <source>
        <strain evidence="1">Berkeley</strain>
    </source>
</reference>
<evidence type="ECO:0000313" key="1">
    <source>
        <dbReference type="EMBL" id="KAJ9056854.1"/>
    </source>
</evidence>
<dbReference type="EMBL" id="QTSX02005862">
    <property type="protein sequence ID" value="KAJ9056854.1"/>
    <property type="molecule type" value="Genomic_DNA"/>
</dbReference>
<dbReference type="Proteomes" id="UP001165960">
    <property type="component" value="Unassembled WGS sequence"/>
</dbReference>
<accession>A0ACC2S3G1</accession>
<organism evidence="1 2">
    <name type="scientific">Entomophthora muscae</name>
    <dbReference type="NCBI Taxonomy" id="34485"/>
    <lineage>
        <taxon>Eukaryota</taxon>
        <taxon>Fungi</taxon>
        <taxon>Fungi incertae sedis</taxon>
        <taxon>Zoopagomycota</taxon>
        <taxon>Entomophthoromycotina</taxon>
        <taxon>Entomophthoromycetes</taxon>
        <taxon>Entomophthorales</taxon>
        <taxon>Entomophthoraceae</taxon>
        <taxon>Entomophthora</taxon>
    </lineage>
</organism>
<evidence type="ECO:0000313" key="2">
    <source>
        <dbReference type="Proteomes" id="UP001165960"/>
    </source>
</evidence>
<name>A0ACC2S3G1_9FUNG</name>
<proteinExistence type="predicted"/>
<gene>
    <name evidence="1" type="ORF">DSO57_1028572</name>
</gene>